<dbReference type="PRINTS" id="PR01182">
    <property type="entry name" value="ORNDCRBXLASE"/>
</dbReference>
<dbReference type="Proteomes" id="UP000001542">
    <property type="component" value="Unassembled WGS sequence"/>
</dbReference>
<dbReference type="VEuPathDB" id="TrichDB:TVAG_358730"/>
<accession>A2GG12</accession>
<proteinExistence type="predicted"/>
<dbReference type="PANTHER" id="PTHR11482">
    <property type="entry name" value="ARGININE/DIAMINOPIMELATE/ORNITHINE DECARBOXYLASE"/>
    <property type="match status" value="1"/>
</dbReference>
<dbReference type="GO" id="GO:0006596">
    <property type="term" value="P:polyamine biosynthetic process"/>
    <property type="evidence" value="ECO:0007669"/>
    <property type="project" value="InterPro"/>
</dbReference>
<keyword evidence="2" id="KW-0456">Lyase</keyword>
<dbReference type="Pfam" id="PF00278">
    <property type="entry name" value="Orn_DAP_Arg_deC"/>
    <property type="match status" value="1"/>
</dbReference>
<feature type="domain" description="Orn/DAP/Arg decarboxylase 2 C-terminal" evidence="3">
    <location>
        <begin position="9"/>
        <end position="86"/>
    </location>
</feature>
<feature type="non-terminal residue" evidence="4">
    <location>
        <position position="1"/>
    </location>
</feature>
<organism evidence="4 5">
    <name type="scientific">Trichomonas vaginalis (strain ATCC PRA-98 / G3)</name>
    <dbReference type="NCBI Taxonomy" id="412133"/>
    <lineage>
        <taxon>Eukaryota</taxon>
        <taxon>Metamonada</taxon>
        <taxon>Parabasalia</taxon>
        <taxon>Trichomonadida</taxon>
        <taxon>Trichomonadidae</taxon>
        <taxon>Trichomonas</taxon>
    </lineage>
</organism>
<reference evidence="4" key="1">
    <citation type="submission" date="2006-10" db="EMBL/GenBank/DDBJ databases">
        <authorList>
            <person name="Amadeo P."/>
            <person name="Zhao Q."/>
            <person name="Wortman J."/>
            <person name="Fraser-Liggett C."/>
            <person name="Carlton J."/>
        </authorList>
    </citation>
    <scope>NUCLEOTIDE SEQUENCE</scope>
    <source>
        <strain evidence="4">G3</strain>
    </source>
</reference>
<evidence type="ECO:0000256" key="1">
    <source>
        <dbReference type="ARBA" id="ARBA00022898"/>
    </source>
</evidence>
<keyword evidence="1" id="KW-0663">Pyridoxal phosphate</keyword>
<dbReference type="STRING" id="5722.A2GG12"/>
<dbReference type="SMR" id="A2GG12"/>
<dbReference type="InterPro" id="IPR002433">
    <property type="entry name" value="Orn_de-COase"/>
</dbReference>
<dbReference type="OMA" id="LCFRNMG"/>
<dbReference type="EMBL" id="DS115660">
    <property type="protein sequence ID" value="EAX83906.1"/>
    <property type="molecule type" value="Genomic_DNA"/>
</dbReference>
<reference evidence="4" key="2">
    <citation type="journal article" date="2007" name="Science">
        <title>Draft genome sequence of the sexually transmitted pathogen Trichomonas vaginalis.</title>
        <authorList>
            <person name="Carlton J.M."/>
            <person name="Hirt R.P."/>
            <person name="Silva J.C."/>
            <person name="Delcher A.L."/>
            <person name="Schatz M."/>
            <person name="Zhao Q."/>
            <person name="Wortman J.R."/>
            <person name="Bidwell S.L."/>
            <person name="Alsmark U.C.M."/>
            <person name="Besteiro S."/>
            <person name="Sicheritz-Ponten T."/>
            <person name="Noel C.J."/>
            <person name="Dacks J.B."/>
            <person name="Foster P.G."/>
            <person name="Simillion C."/>
            <person name="Van de Peer Y."/>
            <person name="Miranda-Saavedra D."/>
            <person name="Barton G.J."/>
            <person name="Westrop G.D."/>
            <person name="Mueller S."/>
            <person name="Dessi D."/>
            <person name="Fiori P.L."/>
            <person name="Ren Q."/>
            <person name="Paulsen I."/>
            <person name="Zhang H."/>
            <person name="Bastida-Corcuera F.D."/>
            <person name="Simoes-Barbosa A."/>
            <person name="Brown M.T."/>
            <person name="Hayes R.D."/>
            <person name="Mukherjee M."/>
            <person name="Okumura C.Y."/>
            <person name="Schneider R."/>
            <person name="Smith A.J."/>
            <person name="Vanacova S."/>
            <person name="Villalvazo M."/>
            <person name="Haas B.J."/>
            <person name="Pertea M."/>
            <person name="Feldblyum T.V."/>
            <person name="Utterback T.R."/>
            <person name="Shu C.L."/>
            <person name="Osoegawa K."/>
            <person name="de Jong P.J."/>
            <person name="Hrdy I."/>
            <person name="Horvathova L."/>
            <person name="Zubacova Z."/>
            <person name="Dolezal P."/>
            <person name="Malik S.B."/>
            <person name="Logsdon J.M. Jr."/>
            <person name="Henze K."/>
            <person name="Gupta A."/>
            <person name="Wang C.C."/>
            <person name="Dunne R.L."/>
            <person name="Upcroft J.A."/>
            <person name="Upcroft P."/>
            <person name="White O."/>
            <person name="Salzberg S.L."/>
            <person name="Tang P."/>
            <person name="Chiu C.-H."/>
            <person name="Lee Y.-S."/>
            <person name="Embley T.M."/>
            <person name="Coombs G.H."/>
            <person name="Mottram J.C."/>
            <person name="Tachezy J."/>
            <person name="Fraser-Liggett C.M."/>
            <person name="Johnson P.J."/>
        </authorList>
    </citation>
    <scope>NUCLEOTIDE SEQUENCE [LARGE SCALE GENOMIC DNA]</scope>
    <source>
        <strain evidence="4">G3</strain>
    </source>
</reference>
<evidence type="ECO:0000313" key="5">
    <source>
        <dbReference type="Proteomes" id="UP000001542"/>
    </source>
</evidence>
<dbReference type="AlphaFoldDB" id="A2GG12"/>
<keyword evidence="5" id="KW-1185">Reference proteome</keyword>
<sequence>HLRQDHHEDGEEQSVFMAEGIYGAFNALNYDHAEPHFLIRTEGAADGERVKTTLWGQTCDSADLVYEELLWPRLEVGDYLTIEKFGAYTYSPTSFFNGFPHHKVFHINEEDKE</sequence>
<dbReference type="InParanoid" id="A2GG12"/>
<protein>
    <submittedName>
        <fullName evidence="4">Pyridoxal-dependent decarboxylase, C-terminal sheet domain containing protein</fullName>
    </submittedName>
</protein>
<dbReference type="eggNOG" id="KOG0622">
    <property type="taxonomic scope" value="Eukaryota"/>
</dbReference>
<evidence type="ECO:0000256" key="2">
    <source>
        <dbReference type="ARBA" id="ARBA00023239"/>
    </source>
</evidence>
<dbReference type="Gene3D" id="2.40.37.10">
    <property type="entry name" value="Lyase, Ornithine Decarboxylase, Chain A, domain 1"/>
    <property type="match status" value="1"/>
</dbReference>
<dbReference type="OrthoDB" id="5034579at2759"/>
<dbReference type="SUPFAM" id="SSF50621">
    <property type="entry name" value="Alanine racemase C-terminal domain-like"/>
    <property type="match status" value="1"/>
</dbReference>
<dbReference type="GO" id="GO:0016829">
    <property type="term" value="F:lyase activity"/>
    <property type="evidence" value="ECO:0007669"/>
    <property type="project" value="UniProtKB-KW"/>
</dbReference>
<dbReference type="VEuPathDB" id="TrichDB:TVAGG3_0496270"/>
<gene>
    <name evidence="4" type="ORF">TVAG_358730</name>
</gene>
<dbReference type="InterPro" id="IPR009006">
    <property type="entry name" value="Ala_racemase/Decarboxylase_C"/>
</dbReference>
<evidence type="ECO:0000313" key="4">
    <source>
        <dbReference type="EMBL" id="EAX83906.1"/>
    </source>
</evidence>
<evidence type="ECO:0000259" key="3">
    <source>
        <dbReference type="Pfam" id="PF00278"/>
    </source>
</evidence>
<name>A2GG12_TRIV3</name>
<dbReference type="InterPro" id="IPR022643">
    <property type="entry name" value="De-COase2_C"/>
</dbReference>
<dbReference type="PANTHER" id="PTHR11482:SF6">
    <property type="entry name" value="ORNITHINE DECARBOXYLASE 1-RELATED"/>
    <property type="match status" value="1"/>
</dbReference>